<accession>A0A0L0F0F0</accession>
<evidence type="ECO:0000313" key="2">
    <source>
        <dbReference type="EMBL" id="KNC69608.1"/>
    </source>
</evidence>
<dbReference type="EMBL" id="KQ254130">
    <property type="protein sequence ID" value="KNC69608.1"/>
    <property type="molecule type" value="Genomic_DNA"/>
</dbReference>
<dbReference type="Proteomes" id="UP000054560">
    <property type="component" value="Unassembled WGS sequence"/>
</dbReference>
<organism evidence="2 3">
    <name type="scientific">Sphaeroforma arctica JP610</name>
    <dbReference type="NCBI Taxonomy" id="667725"/>
    <lineage>
        <taxon>Eukaryota</taxon>
        <taxon>Ichthyosporea</taxon>
        <taxon>Ichthyophonida</taxon>
        <taxon>Sphaeroforma</taxon>
    </lineage>
</organism>
<dbReference type="SUPFAM" id="SSF54001">
    <property type="entry name" value="Cysteine proteinases"/>
    <property type="match status" value="1"/>
</dbReference>
<dbReference type="OrthoDB" id="40688at2759"/>
<evidence type="ECO:0000259" key="1">
    <source>
        <dbReference type="Pfam" id="PF00443"/>
    </source>
</evidence>
<dbReference type="Gene3D" id="3.90.70.10">
    <property type="entry name" value="Cysteine proteinases"/>
    <property type="match status" value="1"/>
</dbReference>
<name>A0A0L0F0F0_9EUKA</name>
<dbReference type="AlphaFoldDB" id="A0A0L0F0F0"/>
<dbReference type="GO" id="GO:0016579">
    <property type="term" value="P:protein deubiquitination"/>
    <property type="evidence" value="ECO:0007669"/>
    <property type="project" value="InterPro"/>
</dbReference>
<feature type="domain" description="Peptidase C19 ubiquitin carboxyl-terminal hydrolase" evidence="1">
    <location>
        <begin position="5"/>
        <end position="62"/>
    </location>
</feature>
<sequence>DAERRTTIRSLPPVLHLQIMRFVYDPIIGEKRKVFTKLDFPDVLDMSSLIPELDKGRLRHGQGYWIGVLCIKGLV</sequence>
<keyword evidence="3" id="KW-1185">Reference proteome</keyword>
<dbReference type="RefSeq" id="XP_014143510.1">
    <property type="nucleotide sequence ID" value="XM_014288035.1"/>
</dbReference>
<feature type="non-terminal residue" evidence="2">
    <location>
        <position position="1"/>
    </location>
</feature>
<reference evidence="2 3" key="1">
    <citation type="submission" date="2011-02" db="EMBL/GenBank/DDBJ databases">
        <title>The Genome Sequence of Sphaeroforma arctica JP610.</title>
        <authorList>
            <consortium name="The Broad Institute Genome Sequencing Platform"/>
            <person name="Russ C."/>
            <person name="Cuomo C."/>
            <person name="Young S.K."/>
            <person name="Zeng Q."/>
            <person name="Gargeya S."/>
            <person name="Alvarado L."/>
            <person name="Berlin A."/>
            <person name="Chapman S.B."/>
            <person name="Chen Z."/>
            <person name="Freedman E."/>
            <person name="Gellesch M."/>
            <person name="Goldberg J."/>
            <person name="Griggs A."/>
            <person name="Gujja S."/>
            <person name="Heilman E."/>
            <person name="Heiman D."/>
            <person name="Howarth C."/>
            <person name="Mehta T."/>
            <person name="Neiman D."/>
            <person name="Pearson M."/>
            <person name="Roberts A."/>
            <person name="Saif S."/>
            <person name="Shea T."/>
            <person name="Shenoy N."/>
            <person name="Sisk P."/>
            <person name="Stolte C."/>
            <person name="Sykes S."/>
            <person name="White J."/>
            <person name="Yandava C."/>
            <person name="Burger G."/>
            <person name="Gray M.W."/>
            <person name="Holland P.W.H."/>
            <person name="King N."/>
            <person name="Lang F.B.F."/>
            <person name="Roger A.J."/>
            <person name="Ruiz-Trillo I."/>
            <person name="Haas B."/>
            <person name="Nusbaum C."/>
            <person name="Birren B."/>
        </authorList>
    </citation>
    <scope>NUCLEOTIDE SEQUENCE [LARGE SCALE GENOMIC DNA]</scope>
    <source>
        <strain evidence="2 3">JP610</strain>
    </source>
</reference>
<dbReference type="Pfam" id="PF00443">
    <property type="entry name" value="UCH"/>
    <property type="match status" value="1"/>
</dbReference>
<gene>
    <name evidence="2" type="ORF">SARC_17877</name>
</gene>
<dbReference type="GO" id="GO:0004843">
    <property type="term" value="F:cysteine-type deubiquitinase activity"/>
    <property type="evidence" value="ECO:0007669"/>
    <property type="project" value="InterPro"/>
</dbReference>
<dbReference type="InterPro" id="IPR001394">
    <property type="entry name" value="Peptidase_C19_UCH"/>
</dbReference>
<protein>
    <recommendedName>
        <fullName evidence="1">Peptidase C19 ubiquitin carboxyl-terminal hydrolase domain-containing protein</fullName>
    </recommendedName>
</protein>
<evidence type="ECO:0000313" key="3">
    <source>
        <dbReference type="Proteomes" id="UP000054560"/>
    </source>
</evidence>
<proteinExistence type="predicted"/>
<dbReference type="STRING" id="667725.A0A0L0F0F0"/>
<dbReference type="InterPro" id="IPR038765">
    <property type="entry name" value="Papain-like_cys_pep_sf"/>
</dbReference>
<dbReference type="GeneID" id="25918381"/>